<protein>
    <submittedName>
        <fullName evidence="1">Uncharacterized protein</fullName>
    </submittedName>
</protein>
<reference evidence="1 2" key="1">
    <citation type="submission" date="2018-05" db="EMBL/GenBank/DDBJ databases">
        <title>Whole genome sequencing for identification of molecular markers to develop diagnostic detection tools for the regulated plant pathogen Lachnellula willkommii.</title>
        <authorList>
            <person name="Giroux E."/>
            <person name="Bilodeau G."/>
        </authorList>
    </citation>
    <scope>NUCLEOTIDE SEQUENCE [LARGE SCALE GENOMIC DNA]</scope>
    <source>
        <strain evidence="1 2">CBS 203.66</strain>
    </source>
</reference>
<evidence type="ECO:0000313" key="1">
    <source>
        <dbReference type="EMBL" id="TVY21066.1"/>
    </source>
</evidence>
<name>A0A8T9BNZ0_9HELO</name>
<accession>A0A8T9BNZ0</accession>
<dbReference type="OrthoDB" id="3456898at2759"/>
<organism evidence="1 2">
    <name type="scientific">Lachnellula arida</name>
    <dbReference type="NCBI Taxonomy" id="1316785"/>
    <lineage>
        <taxon>Eukaryota</taxon>
        <taxon>Fungi</taxon>
        <taxon>Dikarya</taxon>
        <taxon>Ascomycota</taxon>
        <taxon>Pezizomycotina</taxon>
        <taxon>Leotiomycetes</taxon>
        <taxon>Helotiales</taxon>
        <taxon>Lachnaceae</taxon>
        <taxon>Lachnellula</taxon>
    </lineage>
</organism>
<gene>
    <name evidence="1" type="ORF">LARI1_G001246</name>
</gene>
<dbReference type="AlphaFoldDB" id="A0A8T9BNZ0"/>
<dbReference type="EMBL" id="QGMF01000029">
    <property type="protein sequence ID" value="TVY21066.1"/>
    <property type="molecule type" value="Genomic_DNA"/>
</dbReference>
<comment type="caution">
    <text evidence="1">The sequence shown here is derived from an EMBL/GenBank/DDBJ whole genome shotgun (WGS) entry which is preliminary data.</text>
</comment>
<keyword evidence="2" id="KW-1185">Reference proteome</keyword>
<evidence type="ECO:0000313" key="2">
    <source>
        <dbReference type="Proteomes" id="UP000469559"/>
    </source>
</evidence>
<proteinExistence type="predicted"/>
<sequence>MDAPPPYYGKTKVPPLDDRALTTIVYNNLDTPSQHPPIDADDTPQWEWTKAQCQEWFFELLTTKMGYAAVDADAVATKLDGFGPNIYLRMAGTWAELLENEEEGLAVYVWVLERRDREGGVPNGIVLKHGRALAR</sequence>
<dbReference type="Proteomes" id="UP000469559">
    <property type="component" value="Unassembled WGS sequence"/>
</dbReference>